<sequence length="34" mass="3833">MAGGVALRDSKEPDGPVLRVDRQRWSVFLHRLNG</sequence>
<evidence type="ECO:0000313" key="2">
    <source>
        <dbReference type="EMBL" id="MBA8823585.1"/>
    </source>
</evidence>
<evidence type="ECO:0000259" key="1">
    <source>
        <dbReference type="Pfam" id="PF04149"/>
    </source>
</evidence>
<proteinExistence type="predicted"/>
<dbReference type="Pfam" id="PF04149">
    <property type="entry name" value="DUF397"/>
    <property type="match status" value="1"/>
</dbReference>
<feature type="domain" description="DUF397" evidence="1">
    <location>
        <begin position="5"/>
        <end position="32"/>
    </location>
</feature>
<reference evidence="2 3" key="1">
    <citation type="submission" date="2020-07" db="EMBL/GenBank/DDBJ databases">
        <title>Sequencing the genomes of 1000 actinobacteria strains.</title>
        <authorList>
            <person name="Klenk H.-P."/>
        </authorList>
    </citation>
    <scope>NUCLEOTIDE SEQUENCE [LARGE SCALE GENOMIC DNA]</scope>
    <source>
        <strain evidence="2 3">DSM 45975</strain>
    </source>
</reference>
<dbReference type="Proteomes" id="UP000569329">
    <property type="component" value="Unassembled WGS sequence"/>
</dbReference>
<dbReference type="InterPro" id="IPR007278">
    <property type="entry name" value="DUF397"/>
</dbReference>
<dbReference type="AlphaFoldDB" id="A0A839DW85"/>
<keyword evidence="3" id="KW-1185">Reference proteome</keyword>
<evidence type="ECO:0000313" key="3">
    <source>
        <dbReference type="Proteomes" id="UP000569329"/>
    </source>
</evidence>
<name>A0A839DW85_9PSEU</name>
<protein>
    <recommendedName>
        <fullName evidence="1">DUF397 domain-containing protein</fullName>
    </recommendedName>
</protein>
<organism evidence="2 3">
    <name type="scientific">Halosaccharopolyspora lacisalsi</name>
    <dbReference type="NCBI Taxonomy" id="1000566"/>
    <lineage>
        <taxon>Bacteria</taxon>
        <taxon>Bacillati</taxon>
        <taxon>Actinomycetota</taxon>
        <taxon>Actinomycetes</taxon>
        <taxon>Pseudonocardiales</taxon>
        <taxon>Pseudonocardiaceae</taxon>
        <taxon>Halosaccharopolyspora</taxon>
    </lineage>
</organism>
<gene>
    <name evidence="2" type="ORF">FHX42_000914</name>
</gene>
<accession>A0A839DW85</accession>
<dbReference type="EMBL" id="JACGWZ010000001">
    <property type="protein sequence ID" value="MBA8823585.1"/>
    <property type="molecule type" value="Genomic_DNA"/>
</dbReference>
<comment type="caution">
    <text evidence="2">The sequence shown here is derived from an EMBL/GenBank/DDBJ whole genome shotgun (WGS) entry which is preliminary data.</text>
</comment>